<dbReference type="CDD" id="cd06225">
    <property type="entry name" value="HAMP"/>
    <property type="match status" value="1"/>
</dbReference>
<feature type="domain" description="HAMP" evidence="6">
    <location>
        <begin position="98"/>
        <end position="150"/>
    </location>
</feature>
<keyword evidence="5" id="KW-0812">Transmembrane</keyword>
<keyword evidence="5" id="KW-0472">Membrane</keyword>
<accession>A0A5P8M7J0</accession>
<name>A0A5P8M7J0_9LACO</name>
<reference evidence="7 8" key="1">
    <citation type="submission" date="2019-10" db="EMBL/GenBank/DDBJ databases">
        <title>The completed genome of Lactobacillus harbinensis M1.</title>
        <authorList>
            <person name="Zheng Y."/>
        </authorList>
    </citation>
    <scope>NUCLEOTIDE SEQUENCE [LARGE SCALE GENOMIC DNA]</scope>
    <source>
        <strain evidence="7 8">M1</strain>
    </source>
</reference>
<protein>
    <submittedName>
        <fullName evidence="7">HAMP domain-containing protein</fullName>
    </submittedName>
</protein>
<dbReference type="GO" id="GO:0016020">
    <property type="term" value="C:membrane"/>
    <property type="evidence" value="ECO:0007669"/>
    <property type="project" value="UniProtKB-SubCell"/>
</dbReference>
<dbReference type="KEGG" id="lhb:D1010_14275"/>
<dbReference type="Pfam" id="PF06580">
    <property type="entry name" value="His_kinase"/>
    <property type="match status" value="1"/>
</dbReference>
<feature type="transmembrane region" description="Helical" evidence="5">
    <location>
        <begin position="46"/>
        <end position="64"/>
    </location>
</feature>
<keyword evidence="5" id="KW-1133">Transmembrane helix</keyword>
<dbReference type="Gene3D" id="3.30.565.10">
    <property type="entry name" value="Histidine kinase-like ATPase, C-terminal domain"/>
    <property type="match status" value="1"/>
</dbReference>
<dbReference type="SMART" id="SM00304">
    <property type="entry name" value="HAMP"/>
    <property type="match status" value="1"/>
</dbReference>
<comment type="subcellular location">
    <subcellularLocation>
        <location evidence="1">Membrane</location>
    </subcellularLocation>
</comment>
<dbReference type="InterPro" id="IPR036890">
    <property type="entry name" value="HATPase_C_sf"/>
</dbReference>
<keyword evidence="2" id="KW-0597">Phosphoprotein</keyword>
<evidence type="ECO:0000256" key="5">
    <source>
        <dbReference type="SAM" id="Phobius"/>
    </source>
</evidence>
<dbReference type="InterPro" id="IPR050640">
    <property type="entry name" value="Bact_2-comp_sensor_kinase"/>
</dbReference>
<dbReference type="EMBL" id="CP045143">
    <property type="protein sequence ID" value="QFR24443.1"/>
    <property type="molecule type" value="Genomic_DNA"/>
</dbReference>
<dbReference type="SMART" id="SM00387">
    <property type="entry name" value="HATPase_c"/>
    <property type="match status" value="1"/>
</dbReference>
<dbReference type="Proteomes" id="UP000326779">
    <property type="component" value="Chromosome"/>
</dbReference>
<gene>
    <name evidence="7" type="ORF">D1010_14275</name>
</gene>
<dbReference type="PROSITE" id="PS50885">
    <property type="entry name" value="HAMP"/>
    <property type="match status" value="1"/>
</dbReference>
<keyword evidence="4" id="KW-0418">Kinase</keyword>
<evidence type="ECO:0000256" key="3">
    <source>
        <dbReference type="ARBA" id="ARBA00022679"/>
    </source>
</evidence>
<evidence type="ECO:0000313" key="7">
    <source>
        <dbReference type="EMBL" id="QFR24443.1"/>
    </source>
</evidence>
<evidence type="ECO:0000256" key="1">
    <source>
        <dbReference type="ARBA" id="ARBA00004370"/>
    </source>
</evidence>
<dbReference type="SUPFAM" id="SSF55874">
    <property type="entry name" value="ATPase domain of HSP90 chaperone/DNA topoisomerase II/histidine kinase"/>
    <property type="match status" value="1"/>
</dbReference>
<dbReference type="PANTHER" id="PTHR34220">
    <property type="entry name" value="SENSOR HISTIDINE KINASE YPDA"/>
    <property type="match status" value="1"/>
</dbReference>
<proteinExistence type="predicted"/>
<dbReference type="InterPro" id="IPR003660">
    <property type="entry name" value="HAMP_dom"/>
</dbReference>
<dbReference type="Pfam" id="PF02518">
    <property type="entry name" value="HATPase_c"/>
    <property type="match status" value="1"/>
</dbReference>
<evidence type="ECO:0000313" key="8">
    <source>
        <dbReference type="Proteomes" id="UP000326779"/>
    </source>
</evidence>
<evidence type="ECO:0000256" key="2">
    <source>
        <dbReference type="ARBA" id="ARBA00022553"/>
    </source>
</evidence>
<evidence type="ECO:0000256" key="4">
    <source>
        <dbReference type="ARBA" id="ARBA00022777"/>
    </source>
</evidence>
<dbReference type="Gene3D" id="6.10.340.10">
    <property type="match status" value="1"/>
</dbReference>
<dbReference type="InterPro" id="IPR003594">
    <property type="entry name" value="HATPase_dom"/>
</dbReference>
<dbReference type="AlphaFoldDB" id="A0A5P8M7J0"/>
<keyword evidence="3" id="KW-0808">Transferase</keyword>
<feature type="transmembrane region" description="Helical" evidence="5">
    <location>
        <begin position="76"/>
        <end position="97"/>
    </location>
</feature>
<dbReference type="PANTHER" id="PTHR34220:SF7">
    <property type="entry name" value="SENSOR HISTIDINE KINASE YPDA"/>
    <property type="match status" value="1"/>
</dbReference>
<dbReference type="GO" id="GO:0000155">
    <property type="term" value="F:phosphorelay sensor kinase activity"/>
    <property type="evidence" value="ECO:0007669"/>
    <property type="project" value="InterPro"/>
</dbReference>
<organism evidence="7 8">
    <name type="scientific">Schleiferilactobacillus harbinensis</name>
    <dbReference type="NCBI Taxonomy" id="304207"/>
    <lineage>
        <taxon>Bacteria</taxon>
        <taxon>Bacillati</taxon>
        <taxon>Bacillota</taxon>
        <taxon>Bacilli</taxon>
        <taxon>Lactobacillales</taxon>
        <taxon>Lactobacillaceae</taxon>
        <taxon>Schleiferilactobacillus</taxon>
    </lineage>
</organism>
<evidence type="ECO:0000259" key="6">
    <source>
        <dbReference type="PROSITE" id="PS50885"/>
    </source>
</evidence>
<sequence length="372" mass="42341">MQRNRPAYAAMTAVDRQVVKHLMHQDTTWQEAQLTSITVKDVPYDVFYQSIGTTGLFLVSYIPAQAFMGSINQVTGVMVLAIVILSLIGFFLIILFYNNVVKQLNILTHKFKRVENGDYTTRITQFPGNEFDYVFNQFNQMVGGAEHLLQSYNHEWHLRESAELRQYQAQINPHFLFNSLFYIISVAHDPEAVTEMTAHLARYYRYQAQKNHLVTVGDELSFANEYLSVMALRKQIRYTLDCPEAVKSQPILPLLLQPLIENAITHGIENKAGADQIVVRVRHQDDGLIFTVENDGAPLTDEEMAQLILRINRPEPSKDGRHLGLWNVNQRLINFYGRDAGLRFDASDLGGLAVTFRLPMKGGHTVESIARG</sequence>
<dbReference type="RefSeq" id="WP_152261341.1">
    <property type="nucleotide sequence ID" value="NZ_CP045143.1"/>
</dbReference>
<dbReference type="InterPro" id="IPR010559">
    <property type="entry name" value="Sig_transdc_His_kin_internal"/>
</dbReference>